<evidence type="ECO:0000313" key="6">
    <source>
        <dbReference type="Proteomes" id="UP000183015"/>
    </source>
</evidence>
<dbReference type="GO" id="GO:0003677">
    <property type="term" value="F:DNA binding"/>
    <property type="evidence" value="ECO:0007669"/>
    <property type="project" value="UniProtKB-KW"/>
</dbReference>
<dbReference type="EMBL" id="FOAZ01000034">
    <property type="protein sequence ID" value="SEM56244.1"/>
    <property type="molecule type" value="Genomic_DNA"/>
</dbReference>
<dbReference type="STRING" id="235985.SAMN05414137_13440"/>
<dbReference type="SUPFAM" id="SSF46785">
    <property type="entry name" value="Winged helix' DNA-binding domain"/>
    <property type="match status" value="1"/>
</dbReference>
<keyword evidence="2 5" id="KW-0238">DNA-binding</keyword>
<dbReference type="Pfam" id="PF12802">
    <property type="entry name" value="MarR_2"/>
    <property type="match status" value="1"/>
</dbReference>
<keyword evidence="1" id="KW-0805">Transcription regulation</keyword>
<dbReference type="SMART" id="SM00347">
    <property type="entry name" value="HTH_MARR"/>
    <property type="match status" value="1"/>
</dbReference>
<evidence type="ECO:0000256" key="1">
    <source>
        <dbReference type="ARBA" id="ARBA00023015"/>
    </source>
</evidence>
<feature type="domain" description="HTH marR-type" evidence="4">
    <location>
        <begin position="7"/>
        <end position="139"/>
    </location>
</feature>
<protein>
    <submittedName>
        <fullName evidence="5">DNA-binding transcriptional regulator, MarR family</fullName>
    </submittedName>
</protein>
<dbReference type="eggNOG" id="COG1846">
    <property type="taxonomic scope" value="Bacteria"/>
</dbReference>
<proteinExistence type="predicted"/>
<dbReference type="PROSITE" id="PS50995">
    <property type="entry name" value="HTH_MARR_2"/>
    <property type="match status" value="1"/>
</dbReference>
<evidence type="ECO:0000313" key="5">
    <source>
        <dbReference type="EMBL" id="SEM56244.1"/>
    </source>
</evidence>
<dbReference type="OrthoDB" id="3177763at2"/>
<keyword evidence="3" id="KW-0804">Transcription</keyword>
<dbReference type="AlphaFoldDB" id="A0A1H7ZE14"/>
<dbReference type="InterPro" id="IPR036390">
    <property type="entry name" value="WH_DNA-bd_sf"/>
</dbReference>
<accession>A0A1H7ZE14</accession>
<reference evidence="6" key="1">
    <citation type="submission" date="2016-10" db="EMBL/GenBank/DDBJ databases">
        <authorList>
            <person name="Varghese N."/>
        </authorList>
    </citation>
    <scope>NUCLEOTIDE SEQUENCE [LARGE SCALE GENOMIC DNA]</scope>
    <source>
        <strain evidence="6">DSM 45096 / BCRC 16803 / CGMCC 4.1857 / CIP 109030 / JCM 12277 / KCTC 19219 / NBRC 100920 / 33214</strain>
    </source>
</reference>
<dbReference type="PANTHER" id="PTHR42756">
    <property type="entry name" value="TRANSCRIPTIONAL REGULATOR, MARR"/>
    <property type="match status" value="1"/>
</dbReference>
<name>A0A1H7ZE14_STRJI</name>
<evidence type="ECO:0000256" key="2">
    <source>
        <dbReference type="ARBA" id="ARBA00023125"/>
    </source>
</evidence>
<dbReference type="InterPro" id="IPR036388">
    <property type="entry name" value="WH-like_DNA-bd_sf"/>
</dbReference>
<dbReference type="RefSeq" id="WP_042442587.1">
    <property type="nucleotide sequence ID" value="NZ_BBPN01000003.1"/>
</dbReference>
<dbReference type="Gene3D" id="1.10.10.10">
    <property type="entry name" value="Winged helix-like DNA-binding domain superfamily/Winged helix DNA-binding domain"/>
    <property type="match status" value="1"/>
</dbReference>
<dbReference type="GO" id="GO:0003700">
    <property type="term" value="F:DNA-binding transcription factor activity"/>
    <property type="evidence" value="ECO:0007669"/>
    <property type="project" value="InterPro"/>
</dbReference>
<dbReference type="InterPro" id="IPR000835">
    <property type="entry name" value="HTH_MarR-typ"/>
</dbReference>
<evidence type="ECO:0000259" key="4">
    <source>
        <dbReference type="PROSITE" id="PS50995"/>
    </source>
</evidence>
<dbReference type="PANTHER" id="PTHR42756:SF1">
    <property type="entry name" value="TRANSCRIPTIONAL REPRESSOR OF EMRAB OPERON"/>
    <property type="match status" value="1"/>
</dbReference>
<dbReference type="Proteomes" id="UP000183015">
    <property type="component" value="Unassembled WGS sequence"/>
</dbReference>
<keyword evidence="6" id="KW-1185">Reference proteome</keyword>
<organism evidence="5 6">
    <name type="scientific">Streptacidiphilus jiangxiensis</name>
    <dbReference type="NCBI Taxonomy" id="235985"/>
    <lineage>
        <taxon>Bacteria</taxon>
        <taxon>Bacillati</taxon>
        <taxon>Actinomycetota</taxon>
        <taxon>Actinomycetes</taxon>
        <taxon>Kitasatosporales</taxon>
        <taxon>Streptomycetaceae</taxon>
        <taxon>Streptacidiphilus</taxon>
    </lineage>
</organism>
<sequence>MSEHRSEPSLLYAAKRLELAIRAHLDDMLRESGVTTMQYTALTVLAHRDGISAAQLARDSFVTPQSMADMLRLLDSRGLISRRPNPESKRELLVHITDEGRELLTTYADAAAAIENRMTDGLSARQVTEFRTAIHAMWEHLR</sequence>
<evidence type="ECO:0000256" key="3">
    <source>
        <dbReference type="ARBA" id="ARBA00023163"/>
    </source>
</evidence>
<gene>
    <name evidence="5" type="ORF">SAMN05414137_13440</name>
</gene>